<evidence type="ECO:0000313" key="10">
    <source>
        <dbReference type="Proteomes" id="UP000708338"/>
    </source>
</evidence>
<evidence type="ECO:0000256" key="1">
    <source>
        <dbReference type="ARBA" id="ARBA00004429"/>
    </source>
</evidence>
<feature type="transmembrane region" description="Helical" evidence="7">
    <location>
        <begin position="52"/>
        <end position="71"/>
    </location>
</feature>
<evidence type="ECO:0000256" key="3">
    <source>
        <dbReference type="ARBA" id="ARBA00022519"/>
    </source>
</evidence>
<evidence type="ECO:0000256" key="4">
    <source>
        <dbReference type="ARBA" id="ARBA00022692"/>
    </source>
</evidence>
<dbReference type="RefSeq" id="WP_007870653.1">
    <property type="nucleotide sequence ID" value="NZ_CABJDD010000012.1"/>
</dbReference>
<feature type="transmembrane region" description="Helical" evidence="7">
    <location>
        <begin position="240"/>
        <end position="256"/>
    </location>
</feature>
<dbReference type="EMBL" id="WQPS01000044">
    <property type="protein sequence ID" value="MBT9812363.1"/>
    <property type="molecule type" value="Genomic_DNA"/>
</dbReference>
<dbReference type="PANTHER" id="PTHR33362">
    <property type="entry name" value="SIALIC ACID TRAP TRANSPORTER PERMEASE PROTEIN SIAT-RELATED"/>
    <property type="match status" value="1"/>
</dbReference>
<feature type="transmembrane region" description="Helical" evidence="7">
    <location>
        <begin position="399"/>
        <end position="425"/>
    </location>
</feature>
<keyword evidence="5 7" id="KW-1133">Transmembrane helix</keyword>
<proteinExistence type="predicted"/>
<feature type="transmembrane region" description="Helical" evidence="7">
    <location>
        <begin position="313"/>
        <end position="330"/>
    </location>
</feature>
<feature type="transmembrane region" description="Helical" evidence="7">
    <location>
        <begin position="342"/>
        <end position="365"/>
    </location>
</feature>
<keyword evidence="2" id="KW-1003">Cell membrane</keyword>
<feature type="transmembrane region" description="Helical" evidence="7">
    <location>
        <begin position="165"/>
        <end position="185"/>
    </location>
</feature>
<feature type="transmembrane region" description="Helical" evidence="7">
    <location>
        <begin position="277"/>
        <end position="301"/>
    </location>
</feature>
<feature type="domain" description="TRAP C4-dicarboxylate transport system permease DctM subunit" evidence="8">
    <location>
        <begin position="7"/>
        <end position="416"/>
    </location>
</feature>
<dbReference type="GO" id="GO:0022857">
    <property type="term" value="F:transmembrane transporter activity"/>
    <property type="evidence" value="ECO:0007669"/>
    <property type="project" value="TreeGrafter"/>
</dbReference>
<sequence length="428" mass="45796">MTVVSLVFIVLLLLNMPIAYVIGISSCLFFLLEPNVGFSIAAQKMVVSTQSFTFLSVPFFLTAGCIMNAAGITDRLVNFAKTLTGHLVGGLAQVSIMLSALMGGISGSAVADASMEARFLGPSMLKDGYSKAFTAAVLSFGGLITATIPPSMGLIMYGYVGNVSVGKLFVAGIIPGILMTAVLMIPTHFISKKRGYKPVNQMPPTAGELWISFRKSFWALMFPVILVVGIRFGIFTTSEAGAFAIVYAVFVGKFIYKELNFKNFMKVLDSSITDNGSILMIVICAGIFSYILTYSGAPAFLAEAIGGVTKNKYILLLGITLFLTFMGMIMDSAVNTLIFTPIFLPILQSVGVNGVHFGIIMMTVVTMGCMTPPVGTAMFSVCHILDCPTDDYMKEGMPYLIAILAEVLLIIFVPQIATGLVTLMYGSC</sequence>
<dbReference type="GO" id="GO:0005886">
    <property type="term" value="C:plasma membrane"/>
    <property type="evidence" value="ECO:0007669"/>
    <property type="project" value="UniProtKB-SubCell"/>
</dbReference>
<dbReference type="InterPro" id="IPR004681">
    <property type="entry name" value="TRAP_DctM"/>
</dbReference>
<reference evidence="9" key="1">
    <citation type="journal article" date="2021" name="Gut Microbes">
        <title>A synthetic consortium of 100 gut commensals modulates the composition and function in a colon model of the microbiome of elderly subjects.</title>
        <authorList>
            <person name="Perez M."/>
            <person name="Ntemiri A."/>
            <person name="Tan H."/>
            <person name="Harris H.M.B."/>
            <person name="Roager H.M."/>
            <person name="Ribiere C."/>
            <person name="O'Toole P.W."/>
        </authorList>
    </citation>
    <scope>NUCLEOTIDE SEQUENCE</scope>
    <source>
        <strain evidence="9">MCC335</strain>
    </source>
</reference>
<keyword evidence="3" id="KW-0997">Cell inner membrane</keyword>
<dbReference type="InterPro" id="IPR010656">
    <property type="entry name" value="DctM"/>
</dbReference>
<protein>
    <submittedName>
        <fullName evidence="9">TRAP transporter large permease subunit</fullName>
    </submittedName>
</protein>
<evidence type="ECO:0000256" key="2">
    <source>
        <dbReference type="ARBA" id="ARBA00022475"/>
    </source>
</evidence>
<comment type="subcellular location">
    <subcellularLocation>
        <location evidence="1">Cell inner membrane</location>
        <topology evidence="1">Multi-pass membrane protein</topology>
    </subcellularLocation>
</comment>
<keyword evidence="4 7" id="KW-0812">Transmembrane</keyword>
<accession>A0AA41FK52</accession>
<feature type="transmembrane region" description="Helical" evidence="7">
    <location>
        <begin position="217"/>
        <end position="234"/>
    </location>
</feature>
<evidence type="ECO:0000256" key="6">
    <source>
        <dbReference type="ARBA" id="ARBA00023136"/>
    </source>
</evidence>
<dbReference type="AlphaFoldDB" id="A0AA41FK52"/>
<dbReference type="Pfam" id="PF06808">
    <property type="entry name" value="DctM"/>
    <property type="match status" value="1"/>
</dbReference>
<evidence type="ECO:0000313" key="9">
    <source>
        <dbReference type="EMBL" id="MBT9812363.1"/>
    </source>
</evidence>
<dbReference type="Proteomes" id="UP000708338">
    <property type="component" value="Unassembled WGS sequence"/>
</dbReference>
<dbReference type="PIRSF" id="PIRSF006066">
    <property type="entry name" value="HI0050"/>
    <property type="match status" value="1"/>
</dbReference>
<comment type="caution">
    <text evidence="9">The sequence shown here is derived from an EMBL/GenBank/DDBJ whole genome shotgun (WGS) entry which is preliminary data.</text>
</comment>
<dbReference type="NCBIfam" id="TIGR00786">
    <property type="entry name" value="dctM"/>
    <property type="match status" value="1"/>
</dbReference>
<gene>
    <name evidence="9" type="ORF">GPL26_22345</name>
</gene>
<organism evidence="9 10">
    <name type="scientific">Enterocloster citroniae</name>
    <dbReference type="NCBI Taxonomy" id="358743"/>
    <lineage>
        <taxon>Bacteria</taxon>
        <taxon>Bacillati</taxon>
        <taxon>Bacillota</taxon>
        <taxon>Clostridia</taxon>
        <taxon>Lachnospirales</taxon>
        <taxon>Lachnospiraceae</taxon>
        <taxon>Enterocloster</taxon>
    </lineage>
</organism>
<feature type="transmembrane region" description="Helical" evidence="7">
    <location>
        <begin position="132"/>
        <end position="159"/>
    </location>
</feature>
<keyword evidence="6 7" id="KW-0472">Membrane</keyword>
<evidence type="ECO:0000256" key="7">
    <source>
        <dbReference type="SAM" id="Phobius"/>
    </source>
</evidence>
<feature type="transmembrane region" description="Helical" evidence="7">
    <location>
        <begin position="6"/>
        <end position="32"/>
    </location>
</feature>
<name>A0AA41FK52_9FIRM</name>
<evidence type="ECO:0000256" key="5">
    <source>
        <dbReference type="ARBA" id="ARBA00022989"/>
    </source>
</evidence>
<evidence type="ECO:0000259" key="8">
    <source>
        <dbReference type="Pfam" id="PF06808"/>
    </source>
</evidence>
<feature type="transmembrane region" description="Helical" evidence="7">
    <location>
        <begin position="91"/>
        <end position="111"/>
    </location>
</feature>
<dbReference type="PANTHER" id="PTHR33362:SF4">
    <property type="entry name" value="2,3-DIKETO-L-GULONATE TRAP TRANSPORTER LARGE PERMEASE PROTEIN YIAN"/>
    <property type="match status" value="1"/>
</dbReference>